<evidence type="ECO:0000313" key="4">
    <source>
        <dbReference type="EMBL" id="KAK3283748.1"/>
    </source>
</evidence>
<name>A0AAE0GTH7_9CHLO</name>
<evidence type="ECO:0000256" key="2">
    <source>
        <dbReference type="SAM" id="MobiDB-lite"/>
    </source>
</evidence>
<protein>
    <recommendedName>
        <fullName evidence="3">Aminotransferase class V domain-containing protein</fullName>
    </recommendedName>
</protein>
<feature type="region of interest" description="Disordered" evidence="2">
    <location>
        <begin position="1"/>
        <end position="30"/>
    </location>
</feature>
<accession>A0AAE0GTH7</accession>
<comment type="caution">
    <text evidence="4">The sequence shown here is derived from an EMBL/GenBank/DDBJ whole genome shotgun (WGS) entry which is preliminary data.</text>
</comment>
<dbReference type="InterPro" id="IPR015422">
    <property type="entry name" value="PyrdxlP-dep_Trfase_small"/>
</dbReference>
<sequence>MAKTLSRNRNPCLKPNAKAQESHETSQAQGFSKLRVPSADFAHHRVGVARLNHGSFGSPPAPVLEKAQEYRSEWLAQPDEWYYADRLEDGLRSSTAAVAKLMNSEAEQVVLVENATVAACIVAQRWGRLVLAAASKPHADCASDEHGHPRRPKVMMFNFAYEAVVNVVRHYCCDVGADLVLVDIPFPISHSKEVLDAIQRCIDRHQPEYALLDMVTSQPAITIPIIDVVKLCQSSGMEVAVDAAHALGNVEVDVEAIGADFLFTNLHKWAFAPSGVCALQFQGDTEKVEQLHHPIVSWHWREGLKAESMWTGTRDYSAMLAVPRSLAYHAEAGGGGAHGHLHLMQFNHSQVLRFAYMLGEAWGTIEKDGALPVPPSMCSSMAMVRLPEALKADSPEAVAALRSRLREVFKVEAALICLNKQCYVRLSHQIYNCKADYVRLQEAVKRMAKGKDLVEQEQRVVEQEQSQ</sequence>
<dbReference type="AlphaFoldDB" id="A0AAE0GTH7"/>
<reference evidence="4 5" key="1">
    <citation type="journal article" date="2015" name="Genome Biol. Evol.">
        <title>Comparative Genomics of a Bacterivorous Green Alga Reveals Evolutionary Causalities and Consequences of Phago-Mixotrophic Mode of Nutrition.</title>
        <authorList>
            <person name="Burns J.A."/>
            <person name="Paasch A."/>
            <person name="Narechania A."/>
            <person name="Kim E."/>
        </authorList>
    </citation>
    <scope>NUCLEOTIDE SEQUENCE [LARGE SCALE GENOMIC DNA]</scope>
    <source>
        <strain evidence="4 5">PLY_AMNH</strain>
    </source>
</reference>
<organism evidence="4 5">
    <name type="scientific">Cymbomonas tetramitiformis</name>
    <dbReference type="NCBI Taxonomy" id="36881"/>
    <lineage>
        <taxon>Eukaryota</taxon>
        <taxon>Viridiplantae</taxon>
        <taxon>Chlorophyta</taxon>
        <taxon>Pyramimonadophyceae</taxon>
        <taxon>Pyramimonadales</taxon>
        <taxon>Pyramimonadaceae</taxon>
        <taxon>Cymbomonas</taxon>
    </lineage>
</organism>
<keyword evidence="1" id="KW-0663">Pyridoxal phosphate</keyword>
<evidence type="ECO:0000256" key="1">
    <source>
        <dbReference type="ARBA" id="ARBA00022898"/>
    </source>
</evidence>
<dbReference type="InterPro" id="IPR015421">
    <property type="entry name" value="PyrdxlP-dep_Trfase_major"/>
</dbReference>
<gene>
    <name evidence="4" type="ORF">CYMTET_8571</name>
</gene>
<keyword evidence="5" id="KW-1185">Reference proteome</keyword>
<dbReference type="Gene3D" id="3.90.1150.10">
    <property type="entry name" value="Aspartate Aminotransferase, domain 1"/>
    <property type="match status" value="1"/>
</dbReference>
<dbReference type="PANTHER" id="PTHR43092">
    <property type="entry name" value="L-CYSTEINE DESULFHYDRASE"/>
    <property type="match status" value="1"/>
</dbReference>
<dbReference type="InterPro" id="IPR000192">
    <property type="entry name" value="Aminotrans_V_dom"/>
</dbReference>
<dbReference type="Proteomes" id="UP001190700">
    <property type="component" value="Unassembled WGS sequence"/>
</dbReference>
<dbReference type="Gene3D" id="3.40.640.10">
    <property type="entry name" value="Type I PLP-dependent aspartate aminotransferase-like (Major domain)"/>
    <property type="match status" value="2"/>
</dbReference>
<dbReference type="Pfam" id="PF00266">
    <property type="entry name" value="Aminotran_5"/>
    <property type="match status" value="1"/>
</dbReference>
<dbReference type="SUPFAM" id="SSF53383">
    <property type="entry name" value="PLP-dependent transferases"/>
    <property type="match status" value="1"/>
</dbReference>
<evidence type="ECO:0000313" key="5">
    <source>
        <dbReference type="Proteomes" id="UP001190700"/>
    </source>
</evidence>
<dbReference type="InterPro" id="IPR015424">
    <property type="entry name" value="PyrdxlP-dep_Trfase"/>
</dbReference>
<dbReference type="EMBL" id="LGRX02002662">
    <property type="protein sequence ID" value="KAK3283748.1"/>
    <property type="molecule type" value="Genomic_DNA"/>
</dbReference>
<proteinExistence type="predicted"/>
<evidence type="ECO:0000259" key="3">
    <source>
        <dbReference type="Pfam" id="PF00266"/>
    </source>
</evidence>
<dbReference type="PANTHER" id="PTHR43092:SF2">
    <property type="entry name" value="HERCYNYLCYSTEINE SULFOXIDE LYASE"/>
    <property type="match status" value="1"/>
</dbReference>
<feature type="domain" description="Aminotransferase class V" evidence="3">
    <location>
        <begin position="60"/>
        <end position="284"/>
    </location>
</feature>